<keyword evidence="3" id="KW-1185">Reference proteome</keyword>
<name>A0A9W6BVX7_9CHLO</name>
<dbReference type="EMBL" id="BRXU01000024">
    <property type="protein sequence ID" value="GLC58835.1"/>
    <property type="molecule type" value="Genomic_DNA"/>
</dbReference>
<gene>
    <name evidence="2" type="primary">PLEST011278</name>
    <name evidence="2" type="ORF">PLESTB_001406300</name>
</gene>
<organism evidence="2 3">
    <name type="scientific">Pleodorina starrii</name>
    <dbReference type="NCBI Taxonomy" id="330485"/>
    <lineage>
        <taxon>Eukaryota</taxon>
        <taxon>Viridiplantae</taxon>
        <taxon>Chlorophyta</taxon>
        <taxon>core chlorophytes</taxon>
        <taxon>Chlorophyceae</taxon>
        <taxon>CS clade</taxon>
        <taxon>Chlamydomonadales</taxon>
        <taxon>Volvocaceae</taxon>
        <taxon>Pleodorina</taxon>
    </lineage>
</organism>
<feature type="region of interest" description="Disordered" evidence="1">
    <location>
        <begin position="74"/>
        <end position="103"/>
    </location>
</feature>
<dbReference type="AlphaFoldDB" id="A0A9W6BVX7"/>
<sequence>MTRRVAIIALCDIYQGSKHVGFVKVVLQAPTPKLVFGEVERMLCEEPQLANLLRYWHLRKYCVTRLRCRRKNWKPDATEARRGSGGRQRPGPEPGPGPADPLAVRNVQSSVWPKGWRRVYVRATVRASAPVVPREMRVRLINVKTRLPASHYLRRLHRVRCGCVTCVENRSDKASGQSPSEPPQQQGQQQQQQGQQGQQQPYTSRRRLYKPECGYWTPCGFVEHVVGCSLKGGRQPPGMPRLTSENYLELEVPPPVAGSSRRGKPTQLSIRAFKRQFGVPWLLVRDDPPDLATELTRLTTIPLPPWES</sequence>
<dbReference type="Proteomes" id="UP001165080">
    <property type="component" value="Unassembled WGS sequence"/>
</dbReference>
<proteinExistence type="predicted"/>
<reference evidence="2 3" key="1">
    <citation type="journal article" date="2023" name="Commun. Biol.">
        <title>Reorganization of the ancestral sex-determining regions during the evolution of trioecy in Pleodorina starrii.</title>
        <authorList>
            <person name="Takahashi K."/>
            <person name="Suzuki S."/>
            <person name="Kawai-Toyooka H."/>
            <person name="Yamamoto K."/>
            <person name="Hamaji T."/>
            <person name="Ootsuki R."/>
            <person name="Yamaguchi H."/>
            <person name="Kawachi M."/>
            <person name="Higashiyama T."/>
            <person name="Nozaki H."/>
        </authorList>
    </citation>
    <scope>NUCLEOTIDE SEQUENCE [LARGE SCALE GENOMIC DNA]</scope>
    <source>
        <strain evidence="2 3">NIES-4479</strain>
    </source>
</reference>
<protein>
    <submittedName>
        <fullName evidence="2">Uncharacterized protein</fullName>
    </submittedName>
</protein>
<comment type="caution">
    <text evidence="2">The sequence shown here is derived from an EMBL/GenBank/DDBJ whole genome shotgun (WGS) entry which is preliminary data.</text>
</comment>
<accession>A0A9W6BVX7</accession>
<evidence type="ECO:0000256" key="1">
    <source>
        <dbReference type="SAM" id="MobiDB-lite"/>
    </source>
</evidence>
<feature type="region of interest" description="Disordered" evidence="1">
    <location>
        <begin position="171"/>
        <end position="203"/>
    </location>
</feature>
<evidence type="ECO:0000313" key="2">
    <source>
        <dbReference type="EMBL" id="GLC58835.1"/>
    </source>
</evidence>
<evidence type="ECO:0000313" key="3">
    <source>
        <dbReference type="Proteomes" id="UP001165080"/>
    </source>
</evidence>
<feature type="compositionally biased region" description="Low complexity" evidence="1">
    <location>
        <begin position="175"/>
        <end position="201"/>
    </location>
</feature>